<accession>A0AAD4AIN7</accession>
<dbReference type="Gene3D" id="2.30.320.10">
    <property type="entry name" value="YwqG-like"/>
    <property type="match status" value="1"/>
</dbReference>
<sequence>MTLSELLSTYSAEFDKIKKQAIRIEMTSLDCQLRDDTLDLRTSKFCGKPFIPKTMNYPVGKYNKKPMYLIAQINFSELPKLDGFPTAGILQVFSESDDCTIYESAVIQFISPEQMLDTPLSDFAFLDEIAEDEYLATPTQQLRFKTQNDFGNSGNDTAISIPECDTVSDLLEKIQTEHKMTDRDFEEVIEKFDSLSAYSKIGGYSLAVQEPFSEDEMMLVLQLDYLNIENAVGDGSLYLHVPKKDLIQSDFSDAQVIYECT</sequence>
<evidence type="ECO:0000313" key="2">
    <source>
        <dbReference type="Proteomes" id="UP000016487"/>
    </source>
</evidence>
<dbReference type="Proteomes" id="UP000016487">
    <property type="component" value="Unassembled WGS sequence"/>
</dbReference>
<dbReference type="Pfam" id="PF09234">
    <property type="entry name" value="DUF1963"/>
    <property type="match status" value="1"/>
</dbReference>
<reference evidence="1" key="2">
    <citation type="submission" date="2015-03" db="EMBL/GenBank/DDBJ databases">
        <title>Genome sequence of Pseudoalteromonas citrea.</title>
        <authorList>
            <person name="Xie B.-B."/>
            <person name="Rong J.-C."/>
            <person name="Qin Q.-L."/>
            <person name="Zhang Y.-Z."/>
        </authorList>
    </citation>
    <scope>NUCLEOTIDE SEQUENCE</scope>
    <source>
        <strain evidence="1">DSM 8771</strain>
    </source>
</reference>
<dbReference type="InterPro" id="IPR035948">
    <property type="entry name" value="YwqG-like_sf"/>
</dbReference>
<name>A0AAD4AIN7_9GAMM</name>
<organism evidence="1 2">
    <name type="scientific">Pseudoalteromonas citrea</name>
    <dbReference type="NCBI Taxonomy" id="43655"/>
    <lineage>
        <taxon>Bacteria</taxon>
        <taxon>Pseudomonadati</taxon>
        <taxon>Pseudomonadota</taxon>
        <taxon>Gammaproteobacteria</taxon>
        <taxon>Alteromonadales</taxon>
        <taxon>Pseudoalteromonadaceae</taxon>
        <taxon>Pseudoalteromonas</taxon>
    </lineage>
</organism>
<dbReference type="AlphaFoldDB" id="A0AAD4AIN7"/>
<gene>
    <name evidence="1" type="ORF">PCIT_a4059</name>
</gene>
<evidence type="ECO:0008006" key="3">
    <source>
        <dbReference type="Google" id="ProtNLM"/>
    </source>
</evidence>
<reference evidence="1" key="1">
    <citation type="journal article" date="2012" name="J. Bacteriol.">
        <title>Genome sequences of type strains of seven species of the marine bacterium Pseudoalteromonas.</title>
        <authorList>
            <person name="Xie B.B."/>
            <person name="Shu Y.L."/>
            <person name="Qin Q.L."/>
            <person name="Rong J.C."/>
            <person name="Zhang X.Y."/>
            <person name="Chen X.L."/>
            <person name="Shi M."/>
            <person name="He H.L."/>
            <person name="Zhou B.C."/>
            <person name="Zhang Y.Z."/>
        </authorList>
    </citation>
    <scope>NUCLEOTIDE SEQUENCE</scope>
    <source>
        <strain evidence="1">DSM 8771</strain>
    </source>
</reference>
<dbReference type="PANTHER" id="PTHR36436">
    <property type="entry name" value="SLL5081 PROTEIN"/>
    <property type="match status" value="1"/>
</dbReference>
<dbReference type="EMBL" id="AHBZ03000016">
    <property type="protein sequence ID" value="KAF7771473.1"/>
    <property type="molecule type" value="Genomic_DNA"/>
</dbReference>
<proteinExistence type="predicted"/>
<dbReference type="PANTHER" id="PTHR36436:SF6">
    <property type="entry name" value="SLL5081 PROTEIN"/>
    <property type="match status" value="1"/>
</dbReference>
<dbReference type="SUPFAM" id="SSF103032">
    <property type="entry name" value="Hypothetical protein YwqG"/>
    <property type="match status" value="1"/>
</dbReference>
<protein>
    <recommendedName>
        <fullName evidence="3">DUF1963 domain-containing protein</fullName>
    </recommendedName>
</protein>
<comment type="caution">
    <text evidence="1">The sequence shown here is derived from an EMBL/GenBank/DDBJ whole genome shotgun (WGS) entry which is preliminary data.</text>
</comment>
<evidence type="ECO:0000313" key="1">
    <source>
        <dbReference type="EMBL" id="KAF7771473.1"/>
    </source>
</evidence>
<dbReference type="InterPro" id="IPR015315">
    <property type="entry name" value="DUF1963"/>
</dbReference>